<evidence type="ECO:0000256" key="5">
    <source>
        <dbReference type="ARBA" id="ARBA00023004"/>
    </source>
</evidence>
<dbReference type="InterPro" id="IPR000358">
    <property type="entry name" value="RNR_small_fam"/>
</dbReference>
<dbReference type="InterPro" id="IPR030475">
    <property type="entry name" value="RNR_small_AS"/>
</dbReference>
<dbReference type="GO" id="GO:0009263">
    <property type="term" value="P:deoxyribonucleotide biosynthetic process"/>
    <property type="evidence" value="ECO:0007669"/>
    <property type="project" value="InterPro"/>
</dbReference>
<feature type="binding site" evidence="7">
    <location>
        <position position="119"/>
    </location>
    <ligand>
        <name>Fe cation</name>
        <dbReference type="ChEBI" id="CHEBI:24875"/>
        <label>1</label>
    </ligand>
</feature>
<dbReference type="Pfam" id="PF00268">
    <property type="entry name" value="Ribonuc_red_sm"/>
    <property type="match status" value="1"/>
</dbReference>
<dbReference type="InterPro" id="IPR012348">
    <property type="entry name" value="RNR-like"/>
</dbReference>
<dbReference type="PANTHER" id="PTHR23409">
    <property type="entry name" value="RIBONUCLEOSIDE-DIPHOSPHATE REDUCTASE SMALL CHAIN"/>
    <property type="match status" value="1"/>
</dbReference>
<dbReference type="Proteomes" id="UP000028567">
    <property type="component" value="Segment"/>
</dbReference>
<evidence type="ECO:0000313" key="9">
    <source>
        <dbReference type="Proteomes" id="UP000028567"/>
    </source>
</evidence>
<dbReference type="Gene3D" id="1.10.620.20">
    <property type="entry name" value="Ribonucleotide Reductase, subunit A"/>
    <property type="match status" value="1"/>
</dbReference>
<evidence type="ECO:0000256" key="2">
    <source>
        <dbReference type="ARBA" id="ARBA00012274"/>
    </source>
</evidence>
<keyword evidence="9" id="KW-1185">Reference proteome</keyword>
<dbReference type="PROSITE" id="PS00368">
    <property type="entry name" value="RIBORED_SMALL"/>
    <property type="match status" value="1"/>
</dbReference>
<dbReference type="PIRSF" id="PIRSF000355">
    <property type="entry name" value="NrdB"/>
    <property type="match status" value="1"/>
</dbReference>
<evidence type="ECO:0000313" key="8">
    <source>
        <dbReference type="EMBL" id="AGR48567.1"/>
    </source>
</evidence>
<proteinExistence type="inferred from homology"/>
<keyword evidence="4" id="KW-0560">Oxidoreductase</keyword>
<evidence type="ECO:0000256" key="1">
    <source>
        <dbReference type="ARBA" id="ARBA00009303"/>
    </source>
</evidence>
<dbReference type="PANTHER" id="PTHR23409:SF18">
    <property type="entry name" value="RIBONUCLEOSIDE-DIPHOSPHATE REDUCTASE SUBUNIT M2"/>
    <property type="match status" value="1"/>
</dbReference>
<dbReference type="GeneID" id="26643180"/>
<dbReference type="KEGG" id="vg:26643180"/>
<comment type="cofactor">
    <cofactor evidence="7">
        <name>Fe cation</name>
        <dbReference type="ChEBI" id="CHEBI:24875"/>
    </cofactor>
    <text evidence="7">Binds 2 iron ions per subunit.</text>
</comment>
<keyword evidence="5 7" id="KW-0408">Iron</keyword>
<feature type="binding site" evidence="7">
    <location>
        <position position="186"/>
    </location>
    <ligand>
        <name>Fe cation</name>
        <dbReference type="ChEBI" id="CHEBI:24875"/>
        <label>2</label>
    </ligand>
</feature>
<feature type="binding site" evidence="7">
    <location>
        <position position="223"/>
    </location>
    <ligand>
        <name>Fe cation</name>
        <dbReference type="ChEBI" id="CHEBI:24875"/>
        <label>2</label>
    </ligand>
</feature>
<comment type="similarity">
    <text evidence="1">Belongs to the ribonucleoside diphosphate reductase small chain family.</text>
</comment>
<keyword evidence="3 7" id="KW-0479">Metal-binding</keyword>
<gene>
    <name evidence="8" type="ORF">MaMVDC_2</name>
</gene>
<feature type="binding site" evidence="7">
    <location>
        <position position="119"/>
    </location>
    <ligand>
        <name>Fe cation</name>
        <dbReference type="ChEBI" id="CHEBI:24875"/>
        <label>2</label>
    </ligand>
</feature>
<protein>
    <recommendedName>
        <fullName evidence="2">ribonucleoside-diphosphate reductase</fullName>
        <ecNumber evidence="2">1.17.4.1</ecNumber>
    </recommendedName>
</protein>
<dbReference type="SUPFAM" id="SSF47240">
    <property type="entry name" value="Ferritin-like"/>
    <property type="match status" value="1"/>
</dbReference>
<dbReference type="CDD" id="cd01049">
    <property type="entry name" value="RNRR2"/>
    <property type="match status" value="1"/>
</dbReference>
<evidence type="ECO:0000256" key="7">
    <source>
        <dbReference type="PIRSR" id="PIRSR000355-2"/>
    </source>
</evidence>
<feature type="binding site" evidence="7">
    <location>
        <position position="122"/>
    </location>
    <ligand>
        <name>Fe cation</name>
        <dbReference type="ChEBI" id="CHEBI:24875"/>
        <label>1</label>
    </ligand>
</feature>
<evidence type="ECO:0000256" key="6">
    <source>
        <dbReference type="PIRSR" id="PIRSR000355-1"/>
    </source>
</evidence>
<name>A0A075BS33_9CAUD</name>
<dbReference type="InterPro" id="IPR009078">
    <property type="entry name" value="Ferritin-like_SF"/>
</dbReference>
<evidence type="ECO:0000256" key="4">
    <source>
        <dbReference type="ARBA" id="ARBA00023002"/>
    </source>
</evidence>
<feature type="binding site" evidence="7">
    <location>
        <position position="220"/>
    </location>
    <ligand>
        <name>Fe cation</name>
        <dbReference type="ChEBI" id="CHEBI:24875"/>
        <label>2</label>
    </ligand>
</feature>
<organism evidence="8 9">
    <name type="scientific">Microcystis phage MaMV-DC</name>
    <dbReference type="NCBI Taxonomy" id="1357715"/>
    <lineage>
        <taxon>Viruses</taxon>
        <taxon>Duplodnaviria</taxon>
        <taxon>Heunggongvirae</taxon>
        <taxon>Uroviricota</taxon>
        <taxon>Caudoviricetes</taxon>
        <taxon>Fukuivirus</taxon>
        <taxon>Fukuivirus MVDC</taxon>
    </lineage>
</organism>
<dbReference type="GO" id="GO:0046872">
    <property type="term" value="F:metal ion binding"/>
    <property type="evidence" value="ECO:0007669"/>
    <property type="project" value="UniProtKB-KW"/>
</dbReference>
<dbReference type="UniPathway" id="UPA00326"/>
<sequence>MQVHLPPIFNPSGDDSPQKRRLFGGNPTNIINLKDVKYKWASHLFTEMRANIWIPQATDLTPDINNYVTMPPNMRRAFDGMLSYLTFLDSLQTRVLPLLMPVITAPEVSICMGEQLSQEQVHSQSYAYIIETVIPTDKRDYIYELWREDPVLLRRCEYIQNLYDRYIHEMTMENYTISMVSDFLLEGIYFFPGFRLFYAIANERYMSATADIIKLIERDEQTHLKLIANIIRTGLAEGTLMWDTDEIMDLFRKAAEYEIEWGLHIGLGVNGISATTIEQYAKYLCNIRARAIGLPTVFEGREYSRNPYAHLERFAATTGEDSITRDNFFESGVIYRNPAKVVDGWDSI</sequence>
<feature type="active site" evidence="6">
    <location>
        <position position="126"/>
    </location>
</feature>
<dbReference type="EMBL" id="KF356199">
    <property type="protein sequence ID" value="AGR48567.1"/>
    <property type="molecule type" value="Genomic_DNA"/>
</dbReference>
<evidence type="ECO:0000256" key="3">
    <source>
        <dbReference type="ARBA" id="ARBA00022723"/>
    </source>
</evidence>
<dbReference type="GO" id="GO:0004748">
    <property type="term" value="F:ribonucleoside-diphosphate reductase activity, thioredoxin disulfide as acceptor"/>
    <property type="evidence" value="ECO:0007669"/>
    <property type="project" value="UniProtKB-EC"/>
</dbReference>
<feature type="binding site" evidence="7">
    <location>
        <position position="89"/>
    </location>
    <ligand>
        <name>Fe cation</name>
        <dbReference type="ChEBI" id="CHEBI:24875"/>
        <label>1</label>
    </ligand>
</feature>
<dbReference type="EC" id="1.17.4.1" evidence="2"/>
<accession>A0A075BS33</accession>
<dbReference type="RefSeq" id="YP_009217686.1">
    <property type="nucleotide sequence ID" value="NC_029002.1"/>
</dbReference>
<dbReference type="InterPro" id="IPR033909">
    <property type="entry name" value="RNR_small"/>
</dbReference>
<reference evidence="8 9" key="1">
    <citation type="submission" date="2013-07" db="EMBL/GenBank/DDBJ databases">
        <title>Sequencing and analysis of the complete genome of Microcystis aeruginosa phage MaMV-DC.</title>
        <authorList>
            <person name="Ou T."/>
            <person name="Li S.H."/>
            <person name="Zhang Q.Y."/>
        </authorList>
    </citation>
    <scope>NUCLEOTIDE SEQUENCE [LARGE SCALE GENOMIC DNA]</scope>
</reference>